<sequence>MANKHAPGTTQADTTKASIATLPYELQAAIFDAAMEPQVIFMDIVDGSLTFTPPADRTIGHACQLSREIYCKHKKLRLLGKDCVWVDSSRDIFYLRSDDPIPRAHRPSERWESTHQLEAPFYLRAIRNVAIDLQYLGEHPRHDAMVRIWSLFPHMRALHVLVPKGPPQTPALQTTPEGLVLSEIPIAHIVAAPKHDKELWLAVRYQVKKVCSRILTVENGWQGRHMPEVYGHLTSLRPGHEQTEDDPEGAD</sequence>
<evidence type="ECO:0000313" key="1">
    <source>
        <dbReference type="EMBL" id="KAK3300800.1"/>
    </source>
</evidence>
<dbReference type="PANTHER" id="PTHR35910">
    <property type="entry name" value="2EXR DOMAIN-CONTAINING PROTEIN"/>
    <property type="match status" value="1"/>
</dbReference>
<comment type="caution">
    <text evidence="1">The sequence shown here is derived from an EMBL/GenBank/DDBJ whole genome shotgun (WGS) entry which is preliminary data.</text>
</comment>
<name>A0AAE0LX97_9PEZI</name>
<dbReference type="PANTHER" id="PTHR35910:SF6">
    <property type="entry name" value="2EXR DOMAIN-CONTAINING PROTEIN"/>
    <property type="match status" value="1"/>
</dbReference>
<dbReference type="Proteomes" id="UP001278766">
    <property type="component" value="Unassembled WGS sequence"/>
</dbReference>
<reference evidence="1" key="1">
    <citation type="journal article" date="2023" name="Mol. Phylogenet. Evol.">
        <title>Genome-scale phylogeny and comparative genomics of the fungal order Sordariales.</title>
        <authorList>
            <person name="Hensen N."/>
            <person name="Bonometti L."/>
            <person name="Westerberg I."/>
            <person name="Brannstrom I.O."/>
            <person name="Guillou S."/>
            <person name="Cros-Aarteil S."/>
            <person name="Calhoun S."/>
            <person name="Haridas S."/>
            <person name="Kuo A."/>
            <person name="Mondo S."/>
            <person name="Pangilinan J."/>
            <person name="Riley R."/>
            <person name="LaButti K."/>
            <person name="Andreopoulos B."/>
            <person name="Lipzen A."/>
            <person name="Chen C."/>
            <person name="Yan M."/>
            <person name="Daum C."/>
            <person name="Ng V."/>
            <person name="Clum A."/>
            <person name="Steindorff A."/>
            <person name="Ohm R.A."/>
            <person name="Martin F."/>
            <person name="Silar P."/>
            <person name="Natvig D.O."/>
            <person name="Lalanne C."/>
            <person name="Gautier V."/>
            <person name="Ament-Velasquez S.L."/>
            <person name="Kruys A."/>
            <person name="Hutchinson M.I."/>
            <person name="Powell A.J."/>
            <person name="Barry K."/>
            <person name="Miller A.N."/>
            <person name="Grigoriev I.V."/>
            <person name="Debuchy R."/>
            <person name="Gladieux P."/>
            <person name="Hiltunen Thoren M."/>
            <person name="Johannesson H."/>
        </authorList>
    </citation>
    <scope>NUCLEOTIDE SEQUENCE</scope>
    <source>
        <strain evidence="1">CBS 168.71</strain>
    </source>
</reference>
<reference evidence="1" key="2">
    <citation type="submission" date="2023-06" db="EMBL/GenBank/DDBJ databases">
        <authorList>
            <consortium name="Lawrence Berkeley National Laboratory"/>
            <person name="Haridas S."/>
            <person name="Hensen N."/>
            <person name="Bonometti L."/>
            <person name="Westerberg I."/>
            <person name="Brannstrom I.O."/>
            <person name="Guillou S."/>
            <person name="Cros-Aarteil S."/>
            <person name="Calhoun S."/>
            <person name="Kuo A."/>
            <person name="Mondo S."/>
            <person name="Pangilinan J."/>
            <person name="Riley R."/>
            <person name="Labutti K."/>
            <person name="Andreopoulos B."/>
            <person name="Lipzen A."/>
            <person name="Chen C."/>
            <person name="Yanf M."/>
            <person name="Daum C."/>
            <person name="Ng V."/>
            <person name="Clum A."/>
            <person name="Steindorff A."/>
            <person name="Ohm R."/>
            <person name="Martin F."/>
            <person name="Silar P."/>
            <person name="Natvig D."/>
            <person name="Lalanne C."/>
            <person name="Gautier V."/>
            <person name="Ament-Velasquez S.L."/>
            <person name="Kruys A."/>
            <person name="Hutchinson M.I."/>
            <person name="Powell A.J."/>
            <person name="Barry K."/>
            <person name="Miller A.N."/>
            <person name="Grigoriev I.V."/>
            <person name="Debuchy R."/>
            <person name="Gladieux P."/>
            <person name="Thoren M.H."/>
            <person name="Johannesson H."/>
        </authorList>
    </citation>
    <scope>NUCLEOTIDE SEQUENCE</scope>
    <source>
        <strain evidence="1">CBS 168.71</strain>
    </source>
</reference>
<gene>
    <name evidence="1" type="ORF">B0H64DRAFT_334357</name>
</gene>
<keyword evidence="2" id="KW-1185">Reference proteome</keyword>
<protein>
    <submittedName>
        <fullName evidence="1">Uncharacterized protein</fullName>
    </submittedName>
</protein>
<evidence type="ECO:0000313" key="2">
    <source>
        <dbReference type="Proteomes" id="UP001278766"/>
    </source>
</evidence>
<dbReference type="AlphaFoldDB" id="A0AAE0LX97"/>
<accession>A0AAE0LX97</accession>
<proteinExistence type="predicted"/>
<dbReference type="GeneID" id="87838048"/>
<organism evidence="1 2">
    <name type="scientific">Chaetomium fimeti</name>
    <dbReference type="NCBI Taxonomy" id="1854472"/>
    <lineage>
        <taxon>Eukaryota</taxon>
        <taxon>Fungi</taxon>
        <taxon>Dikarya</taxon>
        <taxon>Ascomycota</taxon>
        <taxon>Pezizomycotina</taxon>
        <taxon>Sordariomycetes</taxon>
        <taxon>Sordariomycetidae</taxon>
        <taxon>Sordariales</taxon>
        <taxon>Chaetomiaceae</taxon>
        <taxon>Chaetomium</taxon>
    </lineage>
</organism>
<dbReference type="EMBL" id="JAUEPN010000001">
    <property type="protein sequence ID" value="KAK3300800.1"/>
    <property type="molecule type" value="Genomic_DNA"/>
</dbReference>
<dbReference type="RefSeq" id="XP_062664314.1">
    <property type="nucleotide sequence ID" value="XM_062801100.1"/>
</dbReference>